<dbReference type="Proteomes" id="UP001529510">
    <property type="component" value="Unassembled WGS sequence"/>
</dbReference>
<feature type="non-terminal residue" evidence="1">
    <location>
        <position position="1"/>
    </location>
</feature>
<organism evidence="1 2">
    <name type="scientific">Cirrhinus mrigala</name>
    <name type="common">Mrigala</name>
    <dbReference type="NCBI Taxonomy" id="683832"/>
    <lineage>
        <taxon>Eukaryota</taxon>
        <taxon>Metazoa</taxon>
        <taxon>Chordata</taxon>
        <taxon>Craniata</taxon>
        <taxon>Vertebrata</taxon>
        <taxon>Euteleostomi</taxon>
        <taxon>Actinopterygii</taxon>
        <taxon>Neopterygii</taxon>
        <taxon>Teleostei</taxon>
        <taxon>Ostariophysi</taxon>
        <taxon>Cypriniformes</taxon>
        <taxon>Cyprinidae</taxon>
        <taxon>Labeoninae</taxon>
        <taxon>Labeonini</taxon>
        <taxon>Cirrhinus</taxon>
    </lineage>
</organism>
<evidence type="ECO:0000313" key="2">
    <source>
        <dbReference type="Proteomes" id="UP001529510"/>
    </source>
</evidence>
<dbReference type="AlphaFoldDB" id="A0ABD0R6F3"/>
<reference evidence="1 2" key="1">
    <citation type="submission" date="2024-05" db="EMBL/GenBank/DDBJ databases">
        <title>Genome sequencing and assembly of Indian major carp, Cirrhinus mrigala (Hamilton, 1822).</title>
        <authorList>
            <person name="Mohindra V."/>
            <person name="Chowdhury L.M."/>
            <person name="Lal K."/>
            <person name="Jena J.K."/>
        </authorList>
    </citation>
    <scope>NUCLEOTIDE SEQUENCE [LARGE SCALE GENOMIC DNA]</scope>
    <source>
        <strain evidence="1">CM1030</strain>
        <tissue evidence="1">Blood</tissue>
    </source>
</reference>
<proteinExistence type="predicted"/>
<sequence>RAADSADLLLTNMNESVSALDIIAIHCPKYRDRPQIARVIQRNGDGYNIHWMAGSYSSSWSEAKRRDGRKLVPWVDTIKETDIIYKKITLTSGNKLNHKVAQTLR</sequence>
<name>A0ABD0R6F3_CIRMR</name>
<dbReference type="PANTHER" id="PTHR21704">
    <property type="entry name" value="NIPPED-B-LIKE PROTEIN DELANGIN SCC2-RELATED"/>
    <property type="match status" value="1"/>
</dbReference>
<evidence type="ECO:0008006" key="3">
    <source>
        <dbReference type="Google" id="ProtNLM"/>
    </source>
</evidence>
<protein>
    <recommendedName>
        <fullName evidence="3">NIPBL protein</fullName>
    </recommendedName>
</protein>
<keyword evidence="2" id="KW-1185">Reference proteome</keyword>
<dbReference type="EMBL" id="JAMKFB020000005">
    <property type="protein sequence ID" value="KAL0194119.1"/>
    <property type="molecule type" value="Genomic_DNA"/>
</dbReference>
<comment type="caution">
    <text evidence="1">The sequence shown here is derived from an EMBL/GenBank/DDBJ whole genome shotgun (WGS) entry which is preliminary data.</text>
</comment>
<gene>
    <name evidence="1" type="ORF">M9458_012415</name>
</gene>
<dbReference type="PANTHER" id="PTHR21704:SF18">
    <property type="entry name" value="NIPPED-B-LIKE PROTEIN"/>
    <property type="match status" value="1"/>
</dbReference>
<accession>A0ABD0R6F3</accession>
<dbReference type="InterPro" id="IPR033031">
    <property type="entry name" value="Scc2/Nipped-B"/>
</dbReference>
<feature type="non-terminal residue" evidence="1">
    <location>
        <position position="105"/>
    </location>
</feature>
<evidence type="ECO:0000313" key="1">
    <source>
        <dbReference type="EMBL" id="KAL0194119.1"/>
    </source>
</evidence>